<evidence type="ECO:0000256" key="3">
    <source>
        <dbReference type="ARBA" id="ARBA00012759"/>
    </source>
</evidence>
<feature type="compositionally biased region" description="Low complexity" evidence="8">
    <location>
        <begin position="867"/>
        <end position="881"/>
    </location>
</feature>
<keyword evidence="7" id="KW-0788">Thiol protease</keyword>
<dbReference type="STRING" id="619300.G3AT76"/>
<feature type="compositionally biased region" description="Acidic residues" evidence="8">
    <location>
        <begin position="882"/>
        <end position="895"/>
    </location>
</feature>
<feature type="region of interest" description="Disordered" evidence="8">
    <location>
        <begin position="193"/>
        <end position="216"/>
    </location>
</feature>
<evidence type="ECO:0000313" key="11">
    <source>
        <dbReference type="EMBL" id="EGW30839.1"/>
    </source>
</evidence>
<protein>
    <recommendedName>
        <fullName evidence="3">ubiquitinyl hydrolase 1</fullName>
        <ecNumber evidence="3">3.4.19.12</ecNumber>
    </recommendedName>
</protein>
<name>G3AT76_SPAPN</name>
<dbReference type="GeneID" id="18871621"/>
<feature type="compositionally biased region" description="Acidic residues" evidence="8">
    <location>
        <begin position="1214"/>
        <end position="1239"/>
    </location>
</feature>
<gene>
    <name evidence="11" type="ORF">SPAPADRAFT_52038</name>
</gene>
<dbReference type="eggNOG" id="KOG1870">
    <property type="taxonomic scope" value="Eukaryota"/>
</dbReference>
<evidence type="ECO:0000256" key="5">
    <source>
        <dbReference type="ARBA" id="ARBA00022786"/>
    </source>
</evidence>
<feature type="region of interest" description="Disordered" evidence="8">
    <location>
        <begin position="866"/>
        <end position="939"/>
    </location>
</feature>
<keyword evidence="12" id="KW-1185">Reference proteome</keyword>
<dbReference type="GO" id="GO:0006508">
    <property type="term" value="P:proteolysis"/>
    <property type="evidence" value="ECO:0007669"/>
    <property type="project" value="UniProtKB-KW"/>
</dbReference>
<dbReference type="InterPro" id="IPR050185">
    <property type="entry name" value="Ub_carboxyl-term_hydrolase"/>
</dbReference>
<dbReference type="InterPro" id="IPR028889">
    <property type="entry name" value="USP"/>
</dbReference>
<evidence type="ECO:0000256" key="7">
    <source>
        <dbReference type="ARBA" id="ARBA00022807"/>
    </source>
</evidence>
<dbReference type="EC" id="3.4.19.12" evidence="3"/>
<sequence length="1287" mass="146362">MTFNQTNDQVLTNSHESNTDIQTAIQSIKENLQQSSELTLEQQQPSATSDQDSTDLNHFDDLTEKRQLINELLLDNRNTGKEGDEFYLISSEYLTKFLNLPVDNLYELKQQLGPINCTSIVDSLGNLYPENNEPIPTYNISKEIFEHLSSWMGVVGNPVSRNLIINSDTGAKEVERYPVTFLVHQLGSPKRQQHITSHFRSSHRPQAPPPPPPPVPIALSRTKTFNDLIETIRTNIFKTSKKSIISDFRIWFIDEDSLPFHIPISAFVYEIGQKSLVTHSLFGSTIKSQGITKGTYDILIEVKERNHFPLDQFVLSHSNAVTTAAGAASTSTSGGHLGLSNLGNTCYMNSALQCLLHVPEINFYFYYNIYKQELNVNNPLGYHGNVANSFGSLLKQAFDKRGSGSGSISPRDFKSTIGRYSSMFSGYLQQDSQEFLSWLLDALHEDLNRIHEKPYCEKPELNDDEINDSKAIIELSKTCWNQHLARNDSVITDLFTGLYQSTLVCPDCSKTSITFDPFNDLTLPLPISKKWYHTFTIVDLSPAETKTGTRIMKLEVELNKTSNFDDLLNYLGNFLKTPTTNLFIYEIFHNSFYSDFQRDYIKNRFHPIGDIIRDNDEIIVYIIPHDPESDIIVPVFNAVENADKSYKVTNIFGIPLFVVLNKEKEAISFGQVRKKLVEVASVLTTVDLVDEYETIKQSKPGYIAKEYYNKHDFTDVASISDGEESEGYDSDVSLANPYVDGDFGFTMMYIHDYNSHKLTSSSYFRSKFSKSKNENDNSQGLTINVPLHKPNFHEFKSLADQLPENKRNYYHHSKVVNASEEVQEETDKADEEDAVAAESEDSSTTDEEFVMVDPKVNVPPVVPIIPPSVSESVEEQLSAEVAVDDEEEEEEETENEMAVGSLFDSTANLPLAPGSESTIPSNVNSPRSPEDSGEDEQRPLVTKDTILLCDWDNEIFQRCFGEEELTTWNEIPSLSNPELEQNRAHFERQRKAKISLYDCVRSFGTPEVLGEHDLWYCPRCKEHKRATKTIQIWSTGDILTIHLKRFHSARAFSDKIDILIDFPINGLDISSYVSDPIQTDCVYDLIAVDNHYGGLGGGHYTASVKNFRDNNWYYFNDSRVTRIDSAEEVITNAAYLLFYRRRSTNEFLGSEKLNYMLEKGRDQYNQELVNRQASIDVIAEQIKQYGEFESNLIKQIELDKELESRKKRNAQFNLDEEQLDSSEEEEEEEETSEEESDDNDNVRKQRLISKGNNNSKLIQIKSNGRQEVTSSPINLEESDGDLYDGAV</sequence>
<comment type="catalytic activity">
    <reaction evidence="1">
        <text>Thiol-dependent hydrolysis of ester, thioester, amide, peptide and isopeptide bonds formed by the C-terminal Gly of ubiquitin (a 76-residue protein attached to proteins as an intracellular targeting signal).</text>
        <dbReference type="EC" id="3.4.19.12"/>
    </reaction>
</comment>
<dbReference type="PROSITE" id="PS00973">
    <property type="entry name" value="USP_2"/>
    <property type="match status" value="1"/>
</dbReference>
<organism evidence="12">
    <name type="scientific">Spathaspora passalidarum (strain NRRL Y-27907 / 11-Y1)</name>
    <dbReference type="NCBI Taxonomy" id="619300"/>
    <lineage>
        <taxon>Eukaryota</taxon>
        <taxon>Fungi</taxon>
        <taxon>Dikarya</taxon>
        <taxon>Ascomycota</taxon>
        <taxon>Saccharomycotina</taxon>
        <taxon>Pichiomycetes</taxon>
        <taxon>Debaryomycetaceae</taxon>
        <taxon>Spathaspora</taxon>
    </lineage>
</organism>
<dbReference type="OMA" id="PYCEKPE"/>
<evidence type="ECO:0000256" key="2">
    <source>
        <dbReference type="ARBA" id="ARBA00009085"/>
    </source>
</evidence>
<dbReference type="PANTHER" id="PTHR21646:SF24">
    <property type="entry name" value="UBIQUITIN CARBOXYL-TERMINAL HYDROLASE"/>
    <property type="match status" value="1"/>
</dbReference>
<feature type="domain" description="USP" evidence="9">
    <location>
        <begin position="337"/>
        <end position="1142"/>
    </location>
</feature>
<evidence type="ECO:0000313" key="12">
    <source>
        <dbReference type="Proteomes" id="UP000000709"/>
    </source>
</evidence>
<dbReference type="SUPFAM" id="SSF54001">
    <property type="entry name" value="Cysteine proteinases"/>
    <property type="match status" value="1"/>
</dbReference>
<feature type="compositionally biased region" description="Acidic residues" evidence="8">
    <location>
        <begin position="1276"/>
        <end position="1287"/>
    </location>
</feature>
<dbReference type="Proteomes" id="UP000000709">
    <property type="component" value="Unassembled WGS sequence"/>
</dbReference>
<feature type="compositionally biased region" description="Polar residues" evidence="8">
    <location>
        <begin position="915"/>
        <end position="927"/>
    </location>
</feature>
<dbReference type="SUPFAM" id="SSF143791">
    <property type="entry name" value="DUSP-like"/>
    <property type="match status" value="1"/>
</dbReference>
<dbReference type="FunCoup" id="G3AT76">
    <property type="interactions" value="856"/>
</dbReference>
<feature type="region of interest" description="Disordered" evidence="8">
    <location>
        <begin position="814"/>
        <end position="847"/>
    </location>
</feature>
<dbReference type="InterPro" id="IPR035927">
    <property type="entry name" value="DUSP-like_sf"/>
</dbReference>
<keyword evidence="6" id="KW-0378">Hydrolase</keyword>
<dbReference type="GO" id="GO:0004843">
    <property type="term" value="F:cysteine-type deubiquitinase activity"/>
    <property type="evidence" value="ECO:0007669"/>
    <property type="project" value="UniProtKB-EC"/>
</dbReference>
<dbReference type="InterPro" id="IPR018200">
    <property type="entry name" value="USP_CS"/>
</dbReference>
<dbReference type="KEGG" id="spaa:SPAPADRAFT_52038"/>
<evidence type="ECO:0000259" key="9">
    <source>
        <dbReference type="PROSITE" id="PS50235"/>
    </source>
</evidence>
<dbReference type="PROSITE" id="PS00972">
    <property type="entry name" value="USP_1"/>
    <property type="match status" value="1"/>
</dbReference>
<dbReference type="Gene3D" id="3.90.70.10">
    <property type="entry name" value="Cysteine proteinases"/>
    <property type="match status" value="2"/>
</dbReference>
<dbReference type="RefSeq" id="XP_007376872.1">
    <property type="nucleotide sequence ID" value="XM_007376810.1"/>
</dbReference>
<proteinExistence type="inferred from homology"/>
<feature type="domain" description="DUSP" evidence="10">
    <location>
        <begin position="60"/>
        <end position="164"/>
    </location>
</feature>
<dbReference type="Gene3D" id="3.30.2230.10">
    <property type="entry name" value="DUSP-like"/>
    <property type="match status" value="1"/>
</dbReference>
<dbReference type="InterPro" id="IPR001394">
    <property type="entry name" value="Peptidase_C19_UCH"/>
</dbReference>
<reference evidence="11 12" key="1">
    <citation type="journal article" date="2011" name="Proc. Natl. Acad. Sci. U.S.A.">
        <title>Comparative genomics of xylose-fermenting fungi for enhanced biofuel production.</title>
        <authorList>
            <person name="Wohlbach D.J."/>
            <person name="Kuo A."/>
            <person name="Sato T.K."/>
            <person name="Potts K.M."/>
            <person name="Salamov A.A."/>
            <person name="LaButti K.M."/>
            <person name="Sun H."/>
            <person name="Clum A."/>
            <person name="Pangilinan J.L."/>
            <person name="Lindquist E.A."/>
            <person name="Lucas S."/>
            <person name="Lapidus A."/>
            <person name="Jin M."/>
            <person name="Gunawan C."/>
            <person name="Balan V."/>
            <person name="Dale B.E."/>
            <person name="Jeffries T.W."/>
            <person name="Zinkel R."/>
            <person name="Barry K.W."/>
            <person name="Grigoriev I.V."/>
            <person name="Gasch A.P."/>
        </authorList>
    </citation>
    <scope>NUCLEOTIDE SEQUENCE [LARGE SCALE GENOMIC DNA]</scope>
    <source>
        <strain evidence="12">NRRL Y-27907 / 11-Y1</strain>
    </source>
</reference>
<dbReference type="EMBL" id="GL996504">
    <property type="protein sequence ID" value="EGW30839.1"/>
    <property type="molecule type" value="Genomic_DNA"/>
</dbReference>
<dbReference type="Pfam" id="PF06337">
    <property type="entry name" value="DUSP"/>
    <property type="match status" value="1"/>
</dbReference>
<dbReference type="InParanoid" id="G3AT76"/>
<evidence type="ECO:0000256" key="8">
    <source>
        <dbReference type="SAM" id="MobiDB-lite"/>
    </source>
</evidence>
<dbReference type="HOGENOM" id="CLU_001060_7_1_1"/>
<dbReference type="InterPro" id="IPR006615">
    <property type="entry name" value="Pept_C19_DUSP"/>
</dbReference>
<dbReference type="MEROPS" id="C19.103"/>
<evidence type="ECO:0000256" key="1">
    <source>
        <dbReference type="ARBA" id="ARBA00000707"/>
    </source>
</evidence>
<dbReference type="OrthoDB" id="292964at2759"/>
<keyword evidence="5" id="KW-0833">Ubl conjugation pathway</keyword>
<accession>G3AT76</accession>
<dbReference type="PANTHER" id="PTHR21646">
    <property type="entry name" value="UBIQUITIN CARBOXYL-TERMINAL HYDROLASE"/>
    <property type="match status" value="1"/>
</dbReference>
<dbReference type="GO" id="GO:0016579">
    <property type="term" value="P:protein deubiquitination"/>
    <property type="evidence" value="ECO:0007669"/>
    <property type="project" value="InterPro"/>
</dbReference>
<feature type="compositionally biased region" description="Pro residues" evidence="8">
    <location>
        <begin position="206"/>
        <end position="216"/>
    </location>
</feature>
<dbReference type="InterPro" id="IPR038765">
    <property type="entry name" value="Papain-like_cys_pep_sf"/>
</dbReference>
<dbReference type="PROSITE" id="PS50235">
    <property type="entry name" value="USP_3"/>
    <property type="match status" value="1"/>
</dbReference>
<evidence type="ECO:0000256" key="4">
    <source>
        <dbReference type="ARBA" id="ARBA00022670"/>
    </source>
</evidence>
<evidence type="ECO:0000259" key="10">
    <source>
        <dbReference type="PROSITE" id="PS51283"/>
    </source>
</evidence>
<feature type="compositionally biased region" description="Polar residues" evidence="8">
    <location>
        <begin position="1250"/>
        <end position="1273"/>
    </location>
</feature>
<keyword evidence="4" id="KW-0645">Protease</keyword>
<feature type="region of interest" description="Disordered" evidence="8">
    <location>
        <begin position="1209"/>
        <end position="1287"/>
    </location>
</feature>
<feature type="compositionally biased region" description="Acidic residues" evidence="8">
    <location>
        <begin position="821"/>
        <end position="847"/>
    </location>
</feature>
<dbReference type="Pfam" id="PF00443">
    <property type="entry name" value="UCH"/>
    <property type="match status" value="1"/>
</dbReference>
<evidence type="ECO:0000256" key="6">
    <source>
        <dbReference type="ARBA" id="ARBA00022801"/>
    </source>
</evidence>
<comment type="similarity">
    <text evidence="2">Belongs to the peptidase C19 family.</text>
</comment>
<dbReference type="PROSITE" id="PS51283">
    <property type="entry name" value="DUSP"/>
    <property type="match status" value="1"/>
</dbReference>